<organism evidence="4 5">
    <name type="scientific">Nocardioides ginsengisegetis</name>
    <dbReference type="NCBI Taxonomy" id="661491"/>
    <lineage>
        <taxon>Bacteria</taxon>
        <taxon>Bacillati</taxon>
        <taxon>Actinomycetota</taxon>
        <taxon>Actinomycetes</taxon>
        <taxon>Propionibacteriales</taxon>
        <taxon>Nocardioidaceae</taxon>
        <taxon>Nocardioides</taxon>
    </lineage>
</organism>
<dbReference type="AlphaFoldDB" id="A0A7W3IZB1"/>
<keyword evidence="5" id="KW-1185">Reference proteome</keyword>
<evidence type="ECO:0000256" key="1">
    <source>
        <dbReference type="ARBA" id="ARBA00008791"/>
    </source>
</evidence>
<evidence type="ECO:0000259" key="3">
    <source>
        <dbReference type="Pfam" id="PF00582"/>
    </source>
</evidence>
<dbReference type="SUPFAM" id="SSF52402">
    <property type="entry name" value="Adenine nucleotide alpha hydrolases-like"/>
    <property type="match status" value="2"/>
</dbReference>
<dbReference type="CDD" id="cd00293">
    <property type="entry name" value="USP-like"/>
    <property type="match status" value="1"/>
</dbReference>
<dbReference type="Proteomes" id="UP000580910">
    <property type="component" value="Unassembled WGS sequence"/>
</dbReference>
<evidence type="ECO:0000256" key="2">
    <source>
        <dbReference type="SAM" id="MobiDB-lite"/>
    </source>
</evidence>
<dbReference type="InterPro" id="IPR006016">
    <property type="entry name" value="UspA"/>
</dbReference>
<evidence type="ECO:0000313" key="4">
    <source>
        <dbReference type="EMBL" id="MBA8803455.1"/>
    </source>
</evidence>
<sequence>MSEKLGDEKPGTEKPGNGIVVGTNGSAGSARAVQYAALEAARLGVGLDIVHVLPDFTALAPTTDIFPTDLDSDIEAIGRAVLQQAAGAAAGHAGAVRCRQLLRVGRTVPTLVEVAREARMIVLGHETVTPLRRIYTGAVTMGVMARADRPVVSVPADWSPPTGPGRVVVGLKSSRHSAELLAAAFREASARGAGLVVVHAWSLPNMYDDRIVTRTREAAWSAAAAGDVEELLAGERAQFPHVDVEVRSVHDQAVHALLEEVESPDLLVLVRRAHGFPPAANLGSTARALLQRSPCPVMVLPAQDVIAEVQDLELEAAGAREE</sequence>
<feature type="domain" description="UspA" evidence="3">
    <location>
        <begin position="166"/>
        <end position="301"/>
    </location>
</feature>
<gene>
    <name evidence="4" type="ORF">FB382_001746</name>
</gene>
<reference evidence="4 5" key="1">
    <citation type="submission" date="2020-07" db="EMBL/GenBank/DDBJ databases">
        <title>Sequencing the genomes of 1000 actinobacteria strains.</title>
        <authorList>
            <person name="Klenk H.-P."/>
        </authorList>
    </citation>
    <scope>NUCLEOTIDE SEQUENCE [LARGE SCALE GENOMIC DNA]</scope>
    <source>
        <strain evidence="4 5">DSM 21349</strain>
    </source>
</reference>
<feature type="domain" description="UspA" evidence="3">
    <location>
        <begin position="19"/>
        <end position="155"/>
    </location>
</feature>
<evidence type="ECO:0000313" key="5">
    <source>
        <dbReference type="Proteomes" id="UP000580910"/>
    </source>
</evidence>
<comment type="caution">
    <text evidence="4">The sequence shown here is derived from an EMBL/GenBank/DDBJ whole genome shotgun (WGS) entry which is preliminary data.</text>
</comment>
<feature type="compositionally biased region" description="Basic and acidic residues" evidence="2">
    <location>
        <begin position="1"/>
        <end position="12"/>
    </location>
</feature>
<dbReference type="Gene3D" id="3.40.50.620">
    <property type="entry name" value="HUPs"/>
    <property type="match status" value="2"/>
</dbReference>
<comment type="similarity">
    <text evidence="1">Belongs to the universal stress protein A family.</text>
</comment>
<dbReference type="RefSeq" id="WP_182538448.1">
    <property type="nucleotide sequence ID" value="NZ_JACGXA010000001.1"/>
</dbReference>
<dbReference type="PANTHER" id="PTHR46268:SF6">
    <property type="entry name" value="UNIVERSAL STRESS PROTEIN UP12"/>
    <property type="match status" value="1"/>
</dbReference>
<name>A0A7W3IZB1_9ACTN</name>
<accession>A0A7W3IZB1</accession>
<feature type="region of interest" description="Disordered" evidence="2">
    <location>
        <begin position="1"/>
        <end position="22"/>
    </location>
</feature>
<dbReference type="EMBL" id="JACGXA010000001">
    <property type="protein sequence ID" value="MBA8803455.1"/>
    <property type="molecule type" value="Genomic_DNA"/>
</dbReference>
<dbReference type="Pfam" id="PF00582">
    <property type="entry name" value="Usp"/>
    <property type="match status" value="2"/>
</dbReference>
<protein>
    <submittedName>
        <fullName evidence="4">Nucleotide-binding universal stress UspA family protein</fullName>
    </submittedName>
</protein>
<dbReference type="InterPro" id="IPR014729">
    <property type="entry name" value="Rossmann-like_a/b/a_fold"/>
</dbReference>
<proteinExistence type="inferred from homology"/>
<dbReference type="PANTHER" id="PTHR46268">
    <property type="entry name" value="STRESS RESPONSE PROTEIN NHAX"/>
    <property type="match status" value="1"/>
</dbReference>